<feature type="domain" description="Myb-like" evidence="3">
    <location>
        <begin position="80"/>
        <end position="125"/>
    </location>
</feature>
<dbReference type="PROSITE" id="PS50090">
    <property type="entry name" value="MYB_LIKE"/>
    <property type="match status" value="2"/>
</dbReference>
<dbReference type="AlphaFoldDB" id="A0A9W7EIZ4"/>
<dbReference type="Gene3D" id="1.10.10.60">
    <property type="entry name" value="Homeodomain-like"/>
    <property type="match status" value="2"/>
</dbReference>
<reference evidence="6" key="1">
    <citation type="journal article" date="2023" name="Commun. Biol.">
        <title>Genome analysis of Parmales, the sister group of diatoms, reveals the evolutionary specialization of diatoms from phago-mixotrophs to photoautotrophs.</title>
        <authorList>
            <person name="Ban H."/>
            <person name="Sato S."/>
            <person name="Yoshikawa S."/>
            <person name="Yamada K."/>
            <person name="Nakamura Y."/>
            <person name="Ichinomiya M."/>
            <person name="Sato N."/>
            <person name="Blanc-Mathieu R."/>
            <person name="Endo H."/>
            <person name="Kuwata A."/>
            <person name="Ogata H."/>
        </authorList>
    </citation>
    <scope>NUCLEOTIDE SEQUENCE [LARGE SCALE GENOMIC DNA]</scope>
    <source>
        <strain evidence="6">NIES 3701</strain>
    </source>
</reference>
<feature type="domain" description="HTH myb-type" evidence="4">
    <location>
        <begin position="1"/>
        <end position="57"/>
    </location>
</feature>
<feature type="region of interest" description="Disordered" evidence="2">
    <location>
        <begin position="58"/>
        <end position="78"/>
    </location>
</feature>
<evidence type="ECO:0000259" key="4">
    <source>
        <dbReference type="PROSITE" id="PS51294"/>
    </source>
</evidence>
<comment type="caution">
    <text evidence="5">The sequence shown here is derived from an EMBL/GenBank/DDBJ whole genome shotgun (WGS) entry which is preliminary data.</text>
</comment>
<sequence length="128" mass="15115">MGKGFTWTEEEEDALLKGVDKYGRVWKRIKEDNDKVLADRTPQALKERLRVKFPEKYKAARAATTHRHNTTRKKEKGILWTEEEEAALKTGVEVHGRGWEKIISKNELLRRRTPLALSRRYHKHLNHC</sequence>
<evidence type="ECO:0000313" key="6">
    <source>
        <dbReference type="Proteomes" id="UP001165085"/>
    </source>
</evidence>
<dbReference type="InterPro" id="IPR009057">
    <property type="entry name" value="Homeodomain-like_sf"/>
</dbReference>
<evidence type="ECO:0000313" key="5">
    <source>
        <dbReference type="EMBL" id="GMH82684.1"/>
    </source>
</evidence>
<dbReference type="EMBL" id="BRXY01000272">
    <property type="protein sequence ID" value="GMH82684.1"/>
    <property type="molecule type" value="Genomic_DNA"/>
</dbReference>
<feature type="compositionally biased region" description="Basic residues" evidence="2">
    <location>
        <begin position="64"/>
        <end position="75"/>
    </location>
</feature>
<dbReference type="PANTHER" id="PTHR46734:SF1">
    <property type="entry name" value="TELOMERIC REPEAT-BINDING FACTOR 1"/>
    <property type="match status" value="1"/>
</dbReference>
<organism evidence="5 6">
    <name type="scientific">Triparma strigata</name>
    <dbReference type="NCBI Taxonomy" id="1606541"/>
    <lineage>
        <taxon>Eukaryota</taxon>
        <taxon>Sar</taxon>
        <taxon>Stramenopiles</taxon>
        <taxon>Ochrophyta</taxon>
        <taxon>Bolidophyceae</taxon>
        <taxon>Parmales</taxon>
        <taxon>Triparmaceae</taxon>
        <taxon>Triparma</taxon>
    </lineage>
</organism>
<keyword evidence="6" id="KW-1185">Reference proteome</keyword>
<keyword evidence="1" id="KW-0539">Nucleus</keyword>
<feature type="domain" description="HTH myb-type" evidence="4">
    <location>
        <begin position="72"/>
        <end position="128"/>
    </location>
</feature>
<proteinExistence type="predicted"/>
<name>A0A9W7EIZ4_9STRA</name>
<dbReference type="SUPFAM" id="SSF46689">
    <property type="entry name" value="Homeodomain-like"/>
    <property type="match status" value="2"/>
</dbReference>
<dbReference type="OrthoDB" id="118550at2759"/>
<gene>
    <name evidence="5" type="ORF">TrST_g3578</name>
</gene>
<dbReference type="SMART" id="SM00717">
    <property type="entry name" value="SANT"/>
    <property type="match status" value="2"/>
</dbReference>
<dbReference type="Proteomes" id="UP001165085">
    <property type="component" value="Unassembled WGS sequence"/>
</dbReference>
<evidence type="ECO:0000256" key="1">
    <source>
        <dbReference type="ARBA" id="ARBA00023242"/>
    </source>
</evidence>
<dbReference type="InterPro" id="IPR052450">
    <property type="entry name" value="TRBD-Containing_Protein"/>
</dbReference>
<accession>A0A9W7EIZ4</accession>
<dbReference type="InterPro" id="IPR017930">
    <property type="entry name" value="Myb_dom"/>
</dbReference>
<dbReference type="InterPro" id="IPR001005">
    <property type="entry name" value="SANT/Myb"/>
</dbReference>
<evidence type="ECO:0000256" key="2">
    <source>
        <dbReference type="SAM" id="MobiDB-lite"/>
    </source>
</evidence>
<protein>
    <submittedName>
        <fullName evidence="5">Uncharacterized protein</fullName>
    </submittedName>
</protein>
<dbReference type="PROSITE" id="PS51294">
    <property type="entry name" value="HTH_MYB"/>
    <property type="match status" value="2"/>
</dbReference>
<feature type="domain" description="Myb-like" evidence="3">
    <location>
        <begin position="7"/>
        <end position="53"/>
    </location>
</feature>
<dbReference type="PANTHER" id="PTHR46734">
    <property type="entry name" value="TELOMERIC REPEAT-BINDING FACTOR 1 TERF1"/>
    <property type="match status" value="1"/>
</dbReference>
<evidence type="ECO:0000259" key="3">
    <source>
        <dbReference type="PROSITE" id="PS50090"/>
    </source>
</evidence>
<dbReference type="Pfam" id="PF13921">
    <property type="entry name" value="Myb_DNA-bind_6"/>
    <property type="match status" value="2"/>
</dbReference>